<evidence type="ECO:0000313" key="3">
    <source>
        <dbReference type="Proteomes" id="UP000321046"/>
    </source>
</evidence>
<evidence type="ECO:0008006" key="4">
    <source>
        <dbReference type="Google" id="ProtNLM"/>
    </source>
</evidence>
<gene>
    <name evidence="2" type="ORF">FRC96_18115</name>
</gene>
<dbReference type="AlphaFoldDB" id="A0A5C6X6T2"/>
<evidence type="ECO:0000256" key="1">
    <source>
        <dbReference type="SAM" id="MobiDB-lite"/>
    </source>
</evidence>
<proteinExistence type="predicted"/>
<evidence type="ECO:0000313" key="2">
    <source>
        <dbReference type="EMBL" id="TXD32283.1"/>
    </source>
</evidence>
<feature type="compositionally biased region" description="Acidic residues" evidence="1">
    <location>
        <begin position="10"/>
        <end position="46"/>
    </location>
</feature>
<name>A0A5C6X6T2_9DELT</name>
<dbReference type="OrthoDB" id="5475743at2"/>
<organism evidence="2 3">
    <name type="scientific">Lujinxingia vulgaris</name>
    <dbReference type="NCBI Taxonomy" id="2600176"/>
    <lineage>
        <taxon>Bacteria</taxon>
        <taxon>Deltaproteobacteria</taxon>
        <taxon>Bradymonadales</taxon>
        <taxon>Lujinxingiaceae</taxon>
        <taxon>Lujinxingia</taxon>
    </lineage>
</organism>
<comment type="caution">
    <text evidence="2">The sequence shown here is derived from an EMBL/GenBank/DDBJ whole genome shotgun (WGS) entry which is preliminary data.</text>
</comment>
<sequence>MTTACGGGDTDVDDPDTCEGDSCEEPDVGPDVDECDPAVDECDEDPDGGEPGFCSDDNDCSAGRYCYDDSCVSETFICTLLNCAGQPGVCDPAARECVNAEVCTSVNDCLEGNLCVANRCEPEADLCSECSENEECVYDRTNLSVSCVDPTIVCEADARSCDGDTLVVCNADGTQEARINCREGCDGTELRCILPEADSCADAYEVVDGDSFEIDWTEFSNYYQPTEESACVPINRLFNTSGADVSFKATVPPGEQLTVSMTSAVDYGAIYLLEECVDVVESCVEPNATDFIRGEDQFVRAAAYTNDTDAPVTLTIIADTGVGTLDNPATLDFSIGLPLCDPGTYQCTDGQREVCNAFGNEYRELPFCPFGCGEEPDQCAEAPNSVCSEAVDLAAEGMTYSSTVSDLGVGAQVRYGSGGSLDGDQCNFASSSRQDDLVGGTGYFSVDLVAGQRITATLAAEADMAMWISRGCPDIQPEDSEDETNLNCQRATNIGGASSTETLTYVAAVSDTFILAVQAVEEDDAEGEFVLDVNIEDPVCDGLDNGDVLGCFDEDTLSICNGDFPTFYSCEGGCVDGACGTPRGDRCVDAINLAVGESYEGDFANITNKLNAPGSCFEGSAPGGRDAVFAVELEANDILEATLVSDVYAGIYVLSDCPGLDTISGACEVGVLDGEAEDQYVEYFVEEAGTYYVVVDAGTSATEAGAFTLSLNTRQGVCSPSTTFCADGAFQTCSETGDSVVSSEPCPFACNPAGTQCGGPESPNNVCSSSLLIDASTTITDVFGKTGAVRFGRDYVLTDDADCYDGDSTSGRDAVYQIQLDPTEGVVVTYQAADPSGGDPVMYLVESCAEASDIDTTCVASATGSGSEIDYISEEGGTYYLILDHTQGADLTNDAFEVSFEFFDTPCDTLSTQACVDGGMTIEICDERGNQELIECDFGCALDESDPENVEAYCLDREGDTCSRPFEVLTDTYTYTDSLSGYSNTYTPYSEASGTSCTGWRGAGGEVVFAVPMAVGDELTATMTSQFDGAFWITGNCANAEIATLECQVGSDATFGAGTESLTFEAISDKTYFIMVDSVDFGATGTFELQVDITRAP</sequence>
<accession>A0A5C6X6T2</accession>
<feature type="region of interest" description="Disordered" evidence="1">
    <location>
        <begin position="1"/>
        <end position="46"/>
    </location>
</feature>
<dbReference type="EMBL" id="VOSL01000134">
    <property type="protein sequence ID" value="TXD32283.1"/>
    <property type="molecule type" value="Genomic_DNA"/>
</dbReference>
<reference evidence="2 3" key="1">
    <citation type="submission" date="2019-08" db="EMBL/GenBank/DDBJ databases">
        <title>Bradymonadales sp. TMQ2.</title>
        <authorList>
            <person name="Liang Q."/>
        </authorList>
    </citation>
    <scope>NUCLEOTIDE SEQUENCE [LARGE SCALE GENOMIC DNA]</scope>
    <source>
        <strain evidence="2 3">TMQ2</strain>
    </source>
</reference>
<protein>
    <recommendedName>
        <fullName evidence="4">Peptidase C-terminal archaeal/bacterial domain-containing protein</fullName>
    </recommendedName>
</protein>
<dbReference type="RefSeq" id="WP_146976564.1">
    <property type="nucleotide sequence ID" value="NZ_VOSL01000134.1"/>
</dbReference>
<dbReference type="Proteomes" id="UP000321046">
    <property type="component" value="Unassembled WGS sequence"/>
</dbReference>